<dbReference type="RefSeq" id="WP_157588928.1">
    <property type="nucleotide sequence ID" value="NZ_WPIN01000014.1"/>
</dbReference>
<dbReference type="Proteomes" id="UP000436006">
    <property type="component" value="Unassembled WGS sequence"/>
</dbReference>
<dbReference type="AlphaFoldDB" id="A0A7K1SK58"/>
<accession>A0A7K1SK58</accession>
<gene>
    <name evidence="4" type="ORF">GO755_29110</name>
</gene>
<dbReference type="EMBL" id="WPIN01000014">
    <property type="protein sequence ID" value="MVM34128.1"/>
    <property type="molecule type" value="Genomic_DNA"/>
</dbReference>
<feature type="signal peptide" evidence="1">
    <location>
        <begin position="1"/>
        <end position="24"/>
    </location>
</feature>
<feature type="domain" description="DUF4832" evidence="2">
    <location>
        <begin position="266"/>
        <end position="484"/>
    </location>
</feature>
<organism evidence="4 5">
    <name type="scientific">Spirosoma arboris</name>
    <dbReference type="NCBI Taxonomy" id="2682092"/>
    <lineage>
        <taxon>Bacteria</taxon>
        <taxon>Pseudomonadati</taxon>
        <taxon>Bacteroidota</taxon>
        <taxon>Cytophagia</taxon>
        <taxon>Cytophagales</taxon>
        <taxon>Cytophagaceae</taxon>
        <taxon>Spirosoma</taxon>
    </lineage>
</organism>
<evidence type="ECO:0000313" key="4">
    <source>
        <dbReference type="EMBL" id="MVM34128.1"/>
    </source>
</evidence>
<proteinExistence type="predicted"/>
<keyword evidence="5" id="KW-1185">Reference proteome</keyword>
<reference evidence="4 5" key="1">
    <citation type="submission" date="2019-12" db="EMBL/GenBank/DDBJ databases">
        <title>Spirosoma sp. HMF4905 genome sequencing and assembly.</title>
        <authorList>
            <person name="Kang H."/>
            <person name="Cha I."/>
            <person name="Kim H."/>
            <person name="Joh K."/>
        </authorList>
    </citation>
    <scope>NUCLEOTIDE SEQUENCE [LARGE SCALE GENOMIC DNA]</scope>
    <source>
        <strain evidence="4 5">HMF4905</strain>
    </source>
</reference>
<feature type="chain" id="PRO_5029876743" evidence="1">
    <location>
        <begin position="25"/>
        <end position="504"/>
    </location>
</feature>
<dbReference type="Pfam" id="PF16173">
    <property type="entry name" value="DUF4874"/>
    <property type="match status" value="1"/>
</dbReference>
<name>A0A7K1SK58_9BACT</name>
<protein>
    <submittedName>
        <fullName evidence="4">DUF4832 domain-containing protein</fullName>
    </submittedName>
</protein>
<evidence type="ECO:0000259" key="3">
    <source>
        <dbReference type="Pfam" id="PF16173"/>
    </source>
</evidence>
<evidence type="ECO:0000259" key="2">
    <source>
        <dbReference type="Pfam" id="PF16116"/>
    </source>
</evidence>
<dbReference type="Pfam" id="PF16116">
    <property type="entry name" value="DUF4832"/>
    <property type="match status" value="1"/>
</dbReference>
<sequence>MNYHVYLLALVACCCLVTPTSVQAQGHHVAYRESQEDFLNPERGFYIPISTSSAKFVPLDAATLTTYRTQPQRVSKATYSIYCSLVYRSYRLETFKDSPLSEDFLEKVRADFAIARATGVKFILRFAYTDKATTGDCPDQYKICPPYGDAPKAIVLKHISQLSPLLHENADVIAVFQMGFIGIWGENYFTDYFGDASTNGLAVVPDSSWQDRNQVLAALLKALPADRMVQVRTPQIKQRFVYGPKAPITSAAIADVAGFGRAPAARIGFHNDCFLASPDDYGTFYDVGNSSTKRGPATDVLRQYMAQDSRYTAVGGETCDDAFSPQNDCAPLGRAEQEMALMHYSYLNASYNNEVNNDWQANGCMDNIRRRLGYRFVLRTATFAESGKAGKPVNIAVTIDNVGYASPYNPRPLQLILRNTKTGVVYTLPLQTDVRRLLPGLHQIRQSVKLPDAIKAGQYELLLNFPDGYASLATNPAYSIRLANDGLWETQTGFNKLNHVLTVH</sequence>
<evidence type="ECO:0000313" key="5">
    <source>
        <dbReference type="Proteomes" id="UP000436006"/>
    </source>
</evidence>
<dbReference type="InterPro" id="IPR032267">
    <property type="entry name" value="DUF4832"/>
</dbReference>
<keyword evidence="1" id="KW-0732">Signal</keyword>
<comment type="caution">
    <text evidence="4">The sequence shown here is derived from an EMBL/GenBank/DDBJ whole genome shotgun (WGS) entry which is preliminary data.</text>
</comment>
<dbReference type="InterPro" id="IPR032379">
    <property type="entry name" value="DUF4874"/>
</dbReference>
<feature type="domain" description="DUF4874" evidence="3">
    <location>
        <begin position="40"/>
        <end position="235"/>
    </location>
</feature>
<evidence type="ECO:0000256" key="1">
    <source>
        <dbReference type="SAM" id="SignalP"/>
    </source>
</evidence>